<comment type="caution">
    <text evidence="2">The sequence shown here is derived from an EMBL/GenBank/DDBJ whole genome shotgun (WGS) entry which is preliminary data.</text>
</comment>
<protein>
    <recommendedName>
        <fullName evidence="1">HTH cro/C1-type domain-containing protein</fullName>
    </recommendedName>
</protein>
<dbReference type="EMBL" id="MSIE01000081">
    <property type="protein sequence ID" value="OLF09919.1"/>
    <property type="molecule type" value="Genomic_DNA"/>
</dbReference>
<dbReference type="OrthoDB" id="3213425at2"/>
<dbReference type="SUPFAM" id="SSF47413">
    <property type="entry name" value="lambda repressor-like DNA-binding domains"/>
    <property type="match status" value="1"/>
</dbReference>
<evidence type="ECO:0000259" key="1">
    <source>
        <dbReference type="PROSITE" id="PS50943"/>
    </source>
</evidence>
<dbReference type="AlphaFoldDB" id="A0A1Q8C6D7"/>
<reference evidence="2 3" key="1">
    <citation type="submission" date="2016-12" db="EMBL/GenBank/DDBJ databases">
        <title>The draft genome sequence of Actinophytocola sp. 11-183.</title>
        <authorList>
            <person name="Wang W."/>
            <person name="Yuan L."/>
        </authorList>
    </citation>
    <scope>NUCLEOTIDE SEQUENCE [LARGE SCALE GENOMIC DNA]</scope>
    <source>
        <strain evidence="2 3">11-183</strain>
    </source>
</reference>
<proteinExistence type="predicted"/>
<keyword evidence="3" id="KW-1185">Reference proteome</keyword>
<evidence type="ECO:0000313" key="3">
    <source>
        <dbReference type="Proteomes" id="UP000185596"/>
    </source>
</evidence>
<gene>
    <name evidence="2" type="ORF">BU204_32395</name>
</gene>
<feature type="domain" description="HTH cro/C1-type" evidence="1">
    <location>
        <begin position="8"/>
        <end position="62"/>
    </location>
</feature>
<dbReference type="STRING" id="1912961.BU204_32395"/>
<dbReference type="Pfam" id="PF01381">
    <property type="entry name" value="HTH_3"/>
    <property type="match status" value="1"/>
</dbReference>
<dbReference type="PROSITE" id="PS50943">
    <property type="entry name" value="HTH_CROC1"/>
    <property type="match status" value="1"/>
</dbReference>
<organism evidence="2 3">
    <name type="scientific">Actinophytocola xanthii</name>
    <dbReference type="NCBI Taxonomy" id="1912961"/>
    <lineage>
        <taxon>Bacteria</taxon>
        <taxon>Bacillati</taxon>
        <taxon>Actinomycetota</taxon>
        <taxon>Actinomycetes</taxon>
        <taxon>Pseudonocardiales</taxon>
        <taxon>Pseudonocardiaceae</taxon>
    </lineage>
</organism>
<name>A0A1Q8C6D7_9PSEU</name>
<dbReference type="Proteomes" id="UP000185596">
    <property type="component" value="Unassembled WGS sequence"/>
</dbReference>
<dbReference type="GO" id="GO:0003677">
    <property type="term" value="F:DNA binding"/>
    <property type="evidence" value="ECO:0007669"/>
    <property type="project" value="InterPro"/>
</dbReference>
<dbReference type="CDD" id="cd00093">
    <property type="entry name" value="HTH_XRE"/>
    <property type="match status" value="1"/>
</dbReference>
<dbReference type="InterPro" id="IPR001387">
    <property type="entry name" value="Cro/C1-type_HTH"/>
</dbReference>
<dbReference type="RefSeq" id="WP_075129609.1">
    <property type="nucleotide sequence ID" value="NZ_MSIE01000081.1"/>
</dbReference>
<dbReference type="InterPro" id="IPR010982">
    <property type="entry name" value="Lambda_DNA-bd_dom_sf"/>
</dbReference>
<accession>A0A1Q8C6D7</accession>
<dbReference type="SMART" id="SM00530">
    <property type="entry name" value="HTH_XRE"/>
    <property type="match status" value="1"/>
</dbReference>
<dbReference type="Gene3D" id="1.10.260.40">
    <property type="entry name" value="lambda repressor-like DNA-binding domains"/>
    <property type="match status" value="1"/>
</dbReference>
<sequence length="449" mass="49758">MALKRTHLVRRRKELGHSQEDLAALVGVDRSTVIRWERAETEPQPWHRRKLATALRVSADELTALLEAASDAPDSVSLDFSRSSAAQSLTEGFSMYDLTSRRRILEGLTLLSGAALILPIRQWVALLDLDRDEPIRTEDVEGLRDVVALFRRWDDSGASGLKRKAVVGQLSAVAENVGETGDTRTRNALLPIMADLAQLAGWMAYDNGLPGAAQRYYLLALHACKEAGPAVLPLGVKVIGDMAKLSRALGNYEDSLHLAQSGLYALPRTASKHVRAELLALEAGAYARLGSGEALNAVRSAETSREVWHEAAEPTPSWMYYMDESEVDCLVANTYTQLALHAGGAAHQRHYADRAEHHTLRARHNRAEDYKRSRVLDEVRLARVRLSQREPMEAVEAATTALRLAGPVRSSIVRKRLAEFHTELVARHGDESVVREFGGRLHEQLRTRT</sequence>
<evidence type="ECO:0000313" key="2">
    <source>
        <dbReference type="EMBL" id="OLF09919.1"/>
    </source>
</evidence>